<evidence type="ECO:0000313" key="1">
    <source>
        <dbReference type="EMBL" id="MPM65924.1"/>
    </source>
</evidence>
<proteinExistence type="predicted"/>
<organism evidence="1">
    <name type="scientific">bioreactor metagenome</name>
    <dbReference type="NCBI Taxonomy" id="1076179"/>
    <lineage>
        <taxon>unclassified sequences</taxon>
        <taxon>metagenomes</taxon>
        <taxon>ecological metagenomes</taxon>
    </lineage>
</organism>
<protein>
    <submittedName>
        <fullName evidence="1">Uncharacterized protein</fullName>
    </submittedName>
</protein>
<reference evidence="1" key="1">
    <citation type="submission" date="2019-08" db="EMBL/GenBank/DDBJ databases">
        <authorList>
            <person name="Kucharzyk K."/>
            <person name="Murdoch R.W."/>
            <person name="Higgins S."/>
            <person name="Loffler F."/>
        </authorList>
    </citation>
    <scope>NUCLEOTIDE SEQUENCE</scope>
</reference>
<name>A0A645BVW4_9ZZZZ</name>
<accession>A0A645BVW4</accession>
<sequence length="63" mass="7303">MRMDKRKVRLSRKQGIFGEFTIEHTARERKARIDDCRVEISLNHINPSYGKQTLGLLASCLTI</sequence>
<dbReference type="EMBL" id="VSSQ01020789">
    <property type="protein sequence ID" value="MPM65924.1"/>
    <property type="molecule type" value="Genomic_DNA"/>
</dbReference>
<gene>
    <name evidence="1" type="ORF">SDC9_112828</name>
</gene>
<dbReference type="AlphaFoldDB" id="A0A645BVW4"/>
<comment type="caution">
    <text evidence="1">The sequence shown here is derived from an EMBL/GenBank/DDBJ whole genome shotgun (WGS) entry which is preliminary data.</text>
</comment>